<dbReference type="GO" id="GO:0016491">
    <property type="term" value="F:oxidoreductase activity"/>
    <property type="evidence" value="ECO:0007669"/>
    <property type="project" value="UniProtKB-KW"/>
</dbReference>
<keyword evidence="2" id="KW-0560">Oxidoreductase</keyword>
<dbReference type="PANTHER" id="PTHR22604">
    <property type="entry name" value="OXIDOREDUCTASES"/>
    <property type="match status" value="1"/>
</dbReference>
<dbReference type="Pfam" id="PF22725">
    <property type="entry name" value="GFO_IDH_MocA_C3"/>
    <property type="match status" value="1"/>
</dbReference>
<dbReference type="Pfam" id="PF01408">
    <property type="entry name" value="GFO_IDH_MocA"/>
    <property type="match status" value="1"/>
</dbReference>
<evidence type="ECO:0000313" key="5">
    <source>
        <dbReference type="EMBL" id="HIY78880.1"/>
    </source>
</evidence>
<dbReference type="InterPro" id="IPR055170">
    <property type="entry name" value="GFO_IDH_MocA-like_dom"/>
</dbReference>
<dbReference type="InterPro" id="IPR050984">
    <property type="entry name" value="Gfo/Idh/MocA_domain"/>
</dbReference>
<evidence type="ECO:0000256" key="2">
    <source>
        <dbReference type="ARBA" id="ARBA00023002"/>
    </source>
</evidence>
<dbReference type="EMBL" id="DXCP01000003">
    <property type="protein sequence ID" value="HIY78880.1"/>
    <property type="molecule type" value="Genomic_DNA"/>
</dbReference>
<evidence type="ECO:0000259" key="3">
    <source>
        <dbReference type="Pfam" id="PF01408"/>
    </source>
</evidence>
<dbReference type="InterPro" id="IPR000683">
    <property type="entry name" value="Gfo/Idh/MocA-like_OxRdtase_N"/>
</dbReference>
<reference evidence="5" key="1">
    <citation type="journal article" date="2021" name="PeerJ">
        <title>Extensive microbial diversity within the chicken gut microbiome revealed by metagenomics and culture.</title>
        <authorList>
            <person name="Gilroy R."/>
            <person name="Ravi A."/>
            <person name="Getino M."/>
            <person name="Pursley I."/>
            <person name="Horton D.L."/>
            <person name="Alikhan N.F."/>
            <person name="Baker D."/>
            <person name="Gharbi K."/>
            <person name="Hall N."/>
            <person name="Watson M."/>
            <person name="Adriaenssens E.M."/>
            <person name="Foster-Nyarko E."/>
            <person name="Jarju S."/>
            <person name="Secka A."/>
            <person name="Antonio M."/>
            <person name="Oren A."/>
            <person name="Chaudhuri R.R."/>
            <person name="La Ragione R."/>
            <person name="Hildebrand F."/>
            <person name="Pallen M.J."/>
        </authorList>
    </citation>
    <scope>NUCLEOTIDE SEQUENCE</scope>
    <source>
        <strain evidence="5">ChiHjej10B9-743</strain>
    </source>
</reference>
<dbReference type="SUPFAM" id="SSF51735">
    <property type="entry name" value="NAD(P)-binding Rossmann-fold domains"/>
    <property type="match status" value="1"/>
</dbReference>
<dbReference type="Gene3D" id="3.30.360.10">
    <property type="entry name" value="Dihydrodipicolinate Reductase, domain 2"/>
    <property type="match status" value="1"/>
</dbReference>
<proteinExistence type="inferred from homology"/>
<comment type="similarity">
    <text evidence="1">Belongs to the Gfo/Idh/MocA family.</text>
</comment>
<protein>
    <submittedName>
        <fullName evidence="5">Gfo/Idh/MocA family oxidoreductase</fullName>
    </submittedName>
</protein>
<evidence type="ECO:0000259" key="4">
    <source>
        <dbReference type="Pfam" id="PF22725"/>
    </source>
</evidence>
<dbReference type="Gene3D" id="3.40.50.720">
    <property type="entry name" value="NAD(P)-binding Rossmann-like Domain"/>
    <property type="match status" value="1"/>
</dbReference>
<dbReference type="Proteomes" id="UP000824133">
    <property type="component" value="Unassembled WGS sequence"/>
</dbReference>
<evidence type="ECO:0000313" key="6">
    <source>
        <dbReference type="Proteomes" id="UP000824133"/>
    </source>
</evidence>
<dbReference type="SUPFAM" id="SSF55347">
    <property type="entry name" value="Glyceraldehyde-3-phosphate dehydrogenase-like, C-terminal domain"/>
    <property type="match status" value="1"/>
</dbReference>
<gene>
    <name evidence="5" type="ORF">IAA42_00335</name>
</gene>
<dbReference type="AlphaFoldDB" id="A0A9D1ZA04"/>
<dbReference type="GO" id="GO:0000166">
    <property type="term" value="F:nucleotide binding"/>
    <property type="evidence" value="ECO:0007669"/>
    <property type="project" value="InterPro"/>
</dbReference>
<comment type="caution">
    <text evidence="5">The sequence shown here is derived from an EMBL/GenBank/DDBJ whole genome shotgun (WGS) entry which is preliminary data.</text>
</comment>
<dbReference type="InterPro" id="IPR036291">
    <property type="entry name" value="NAD(P)-bd_dom_sf"/>
</dbReference>
<sequence length="328" mass="36569">MKTMRVGYIGAGNISGQMAETIARMSEVENYAVAARDPERAREFAECWGFSHAYDSYEELLADPDVDLVYVALPHSHHHRWTIAALEAGHHVLCEKAFAANERQAREMIECARERGLLLAEAIWTRYMPSRKMIEEIVSSGEIGEVTTVAANLGYRVDGNARMTDPALAGGALLDLTVYPLNFASMVLGNRIRRITASMVPAVTGVDGQDNVMIEYESGQMASLFSTMYAMTDREGQILGTKGFITVENINNPQVIRVYASDGLTRELTREIAVPEQITGYEYELLSCKRAIEAGALECPEMPHAETLELMRQMDEIRRQFGVVFPFE</sequence>
<dbReference type="PANTHER" id="PTHR22604:SF105">
    <property type="entry name" value="TRANS-1,2-DIHYDROBENZENE-1,2-DIOL DEHYDROGENASE"/>
    <property type="match status" value="1"/>
</dbReference>
<feature type="domain" description="Gfo/Idh/MocA-like oxidoreductase N-terminal" evidence="3">
    <location>
        <begin position="4"/>
        <end position="119"/>
    </location>
</feature>
<feature type="domain" description="GFO/IDH/MocA-like oxidoreductase" evidence="4">
    <location>
        <begin position="134"/>
        <end position="245"/>
    </location>
</feature>
<accession>A0A9D1ZA04</accession>
<organism evidence="5 6">
    <name type="scientific">Candidatus Olsenella excrementavium</name>
    <dbReference type="NCBI Taxonomy" id="2838709"/>
    <lineage>
        <taxon>Bacteria</taxon>
        <taxon>Bacillati</taxon>
        <taxon>Actinomycetota</taxon>
        <taxon>Coriobacteriia</taxon>
        <taxon>Coriobacteriales</taxon>
        <taxon>Atopobiaceae</taxon>
        <taxon>Olsenella</taxon>
    </lineage>
</organism>
<reference evidence="5" key="2">
    <citation type="submission" date="2021-04" db="EMBL/GenBank/DDBJ databases">
        <authorList>
            <person name="Gilroy R."/>
        </authorList>
    </citation>
    <scope>NUCLEOTIDE SEQUENCE</scope>
    <source>
        <strain evidence="5">ChiHjej10B9-743</strain>
    </source>
</reference>
<name>A0A9D1ZA04_9ACTN</name>
<evidence type="ECO:0000256" key="1">
    <source>
        <dbReference type="ARBA" id="ARBA00010928"/>
    </source>
</evidence>